<evidence type="ECO:0000313" key="8">
    <source>
        <dbReference type="EMBL" id="CAF3551113.1"/>
    </source>
</evidence>
<dbReference type="GO" id="GO:0005634">
    <property type="term" value="C:nucleus"/>
    <property type="evidence" value="ECO:0007669"/>
    <property type="project" value="TreeGrafter"/>
</dbReference>
<keyword evidence="2" id="KW-0175">Coiled coil</keyword>
<evidence type="ECO:0000259" key="4">
    <source>
        <dbReference type="PROSITE" id="PS50076"/>
    </source>
</evidence>
<reference evidence="6" key="1">
    <citation type="submission" date="2021-02" db="EMBL/GenBank/DDBJ databases">
        <authorList>
            <person name="Nowell W R."/>
        </authorList>
    </citation>
    <scope>NUCLEOTIDE SEQUENCE</scope>
</reference>
<name>A0A813PVC1_9BILA</name>
<feature type="region of interest" description="Disordered" evidence="3">
    <location>
        <begin position="243"/>
        <end position="336"/>
    </location>
</feature>
<dbReference type="InterPro" id="IPR052594">
    <property type="entry name" value="J_domain-containing_protein"/>
</dbReference>
<dbReference type="Pfam" id="PF00226">
    <property type="entry name" value="DnaJ"/>
    <property type="match status" value="1"/>
</dbReference>
<evidence type="ECO:0000256" key="2">
    <source>
        <dbReference type="SAM" id="Coils"/>
    </source>
</evidence>
<dbReference type="EMBL" id="CAJNOL010000026">
    <property type="protein sequence ID" value="CAF0760844.1"/>
    <property type="molecule type" value="Genomic_DNA"/>
</dbReference>
<dbReference type="GO" id="GO:0005737">
    <property type="term" value="C:cytoplasm"/>
    <property type="evidence" value="ECO:0007669"/>
    <property type="project" value="TreeGrafter"/>
</dbReference>
<dbReference type="EMBL" id="CAJNOH010000001">
    <property type="protein sequence ID" value="CAF0719938.1"/>
    <property type="molecule type" value="Genomic_DNA"/>
</dbReference>
<dbReference type="Gene3D" id="1.10.287.110">
    <property type="entry name" value="DnaJ domain"/>
    <property type="match status" value="1"/>
</dbReference>
<evidence type="ECO:0000256" key="3">
    <source>
        <dbReference type="SAM" id="MobiDB-lite"/>
    </source>
</evidence>
<dbReference type="PROSITE" id="PS50076">
    <property type="entry name" value="DNAJ_2"/>
    <property type="match status" value="1"/>
</dbReference>
<organism evidence="6 10">
    <name type="scientific">Rotaria sordida</name>
    <dbReference type="NCBI Taxonomy" id="392033"/>
    <lineage>
        <taxon>Eukaryota</taxon>
        <taxon>Metazoa</taxon>
        <taxon>Spiralia</taxon>
        <taxon>Gnathifera</taxon>
        <taxon>Rotifera</taxon>
        <taxon>Eurotatoria</taxon>
        <taxon>Bdelloidea</taxon>
        <taxon>Philodinida</taxon>
        <taxon>Philodinidae</taxon>
        <taxon>Rotaria</taxon>
    </lineage>
</organism>
<dbReference type="InterPro" id="IPR018253">
    <property type="entry name" value="DnaJ_domain_CS"/>
</dbReference>
<dbReference type="EMBL" id="CAJNOL010000025">
    <property type="protein sequence ID" value="CAF0759484.1"/>
    <property type="molecule type" value="Genomic_DNA"/>
</dbReference>
<feature type="compositionally biased region" description="Acidic residues" evidence="3">
    <location>
        <begin position="280"/>
        <end position="303"/>
    </location>
</feature>
<evidence type="ECO:0000313" key="9">
    <source>
        <dbReference type="EMBL" id="CAF3658164.1"/>
    </source>
</evidence>
<gene>
    <name evidence="9" type="ORF">FNK824_LOCUS6387</name>
    <name evidence="8" type="ORF">JBS370_LOCUS1353</name>
    <name evidence="6" type="ORF">JXQ802_LOCUS2122</name>
    <name evidence="7" type="ORF">JXQ802_LOCUS2187</name>
    <name evidence="5" type="ORF">PYM288_LOCUS76</name>
</gene>
<dbReference type="SMART" id="SM00271">
    <property type="entry name" value="DnaJ"/>
    <property type="match status" value="1"/>
</dbReference>
<dbReference type="Proteomes" id="UP000663870">
    <property type="component" value="Unassembled WGS sequence"/>
</dbReference>
<dbReference type="PANTHER" id="PTHR44144">
    <property type="entry name" value="DNAJ HOMOLOG SUBFAMILY C MEMBER 9"/>
    <property type="match status" value="1"/>
</dbReference>
<feature type="coiled-coil region" evidence="2">
    <location>
        <begin position="186"/>
        <end position="220"/>
    </location>
</feature>
<dbReference type="EMBL" id="CAJOBE010000552">
    <property type="protein sequence ID" value="CAF3658164.1"/>
    <property type="molecule type" value="Genomic_DNA"/>
</dbReference>
<dbReference type="Pfam" id="PF23302">
    <property type="entry name" value="HTH_DNAJC9"/>
    <property type="match status" value="1"/>
</dbReference>
<evidence type="ECO:0000313" key="6">
    <source>
        <dbReference type="EMBL" id="CAF0759484.1"/>
    </source>
</evidence>
<dbReference type="SUPFAM" id="SSF46565">
    <property type="entry name" value="Chaperone J-domain"/>
    <property type="match status" value="1"/>
</dbReference>
<sequence length="336" mass="39360">MPVQRGLTQECQQHFQTTNLYEIFSIHRTATDAQVKKAYRQLALRYHPDRTDIDQKEEAKTKFQIIGKIYAILSDDEKRKIYDDTGAMDDDDLTMGINDWYDYCKKMFRKVTKNDLVEFENKYKGSDEEKNDLKRIYLEVAGDMDQIFERHLLTCLEDEDRLRSMIDQMIEDNEVPPFDAYTKETKAKRNKRHKKLTKEAAEAEKLMKELNIGNDDASLERAIQMRQQQRASSSFYDQLLEKYGSKTNNGNKKRGSSSLNNNKSKKTSINHHGKRAAKTDDEEDDEEEDNDVDTSETLTDDEDQQPKRKTSSKKHGTTMKKTRRTTTSNKKRKISY</sequence>
<dbReference type="GO" id="GO:0031072">
    <property type="term" value="F:heat shock protein binding"/>
    <property type="evidence" value="ECO:0007669"/>
    <property type="project" value="TreeGrafter"/>
</dbReference>
<feature type="compositionally biased region" description="Basic residues" evidence="3">
    <location>
        <begin position="263"/>
        <end position="276"/>
    </location>
</feature>
<keyword evidence="10" id="KW-1185">Reference proteome</keyword>
<dbReference type="FunFam" id="1.10.287.110:FF:000035">
    <property type="entry name" value="DnaJ homolog subfamily C member 9"/>
    <property type="match status" value="1"/>
</dbReference>
<feature type="domain" description="J" evidence="4">
    <location>
        <begin position="19"/>
        <end position="86"/>
    </location>
</feature>
<dbReference type="InterPro" id="IPR056453">
    <property type="entry name" value="HTH_DNAJC9"/>
</dbReference>
<protein>
    <recommendedName>
        <fullName evidence="4">J domain-containing protein</fullName>
    </recommendedName>
</protein>
<dbReference type="InterPro" id="IPR036869">
    <property type="entry name" value="J_dom_sf"/>
</dbReference>
<accession>A0A813PVC1</accession>
<dbReference type="InterPro" id="IPR001623">
    <property type="entry name" value="DnaJ_domain"/>
</dbReference>
<comment type="caution">
    <text evidence="6">The sequence shown here is derived from an EMBL/GenBank/DDBJ whole genome shotgun (WGS) entry which is preliminary data.</text>
</comment>
<keyword evidence="1" id="KW-0597">Phosphoprotein</keyword>
<dbReference type="EMBL" id="CAJOBD010000045">
    <property type="protein sequence ID" value="CAF3551113.1"/>
    <property type="molecule type" value="Genomic_DNA"/>
</dbReference>
<proteinExistence type="predicted"/>
<dbReference type="PANTHER" id="PTHR44144:SF1">
    <property type="entry name" value="DNAJ HOMOLOG SUBFAMILY C MEMBER 9"/>
    <property type="match status" value="1"/>
</dbReference>
<dbReference type="Proteomes" id="UP000663874">
    <property type="component" value="Unassembled WGS sequence"/>
</dbReference>
<dbReference type="Proteomes" id="UP000663836">
    <property type="component" value="Unassembled WGS sequence"/>
</dbReference>
<dbReference type="PROSITE" id="PS00636">
    <property type="entry name" value="DNAJ_1"/>
    <property type="match status" value="1"/>
</dbReference>
<feature type="compositionally biased region" description="Basic residues" evidence="3">
    <location>
        <begin position="307"/>
        <end position="336"/>
    </location>
</feature>
<evidence type="ECO:0000256" key="1">
    <source>
        <dbReference type="ARBA" id="ARBA00022553"/>
    </source>
</evidence>
<evidence type="ECO:0000313" key="7">
    <source>
        <dbReference type="EMBL" id="CAF0760844.1"/>
    </source>
</evidence>
<dbReference type="PRINTS" id="PR00625">
    <property type="entry name" value="JDOMAIN"/>
</dbReference>
<dbReference type="CDD" id="cd06257">
    <property type="entry name" value="DnaJ"/>
    <property type="match status" value="1"/>
</dbReference>
<dbReference type="AlphaFoldDB" id="A0A813PVC1"/>
<evidence type="ECO:0000313" key="10">
    <source>
        <dbReference type="Proteomes" id="UP000663870"/>
    </source>
</evidence>
<dbReference type="Proteomes" id="UP000663854">
    <property type="component" value="Unassembled WGS sequence"/>
</dbReference>
<feature type="compositionally biased region" description="Low complexity" evidence="3">
    <location>
        <begin position="245"/>
        <end position="262"/>
    </location>
</feature>
<evidence type="ECO:0000313" key="5">
    <source>
        <dbReference type="EMBL" id="CAF0719938.1"/>
    </source>
</evidence>